<dbReference type="KEGG" id="dvn:HQ394_14170"/>
<dbReference type="GO" id="GO:0005886">
    <property type="term" value="C:plasma membrane"/>
    <property type="evidence" value="ECO:0007669"/>
    <property type="project" value="TreeGrafter"/>
</dbReference>
<evidence type="ECO:0000259" key="10">
    <source>
        <dbReference type="PROSITE" id="PS50109"/>
    </source>
</evidence>
<sequence length="188" mass="19923">MLMRSDGAIFPSWKSGRPPSSNTFAALLRIAQIEAGVRRAHFARVDLSHLCSEVVEAYVAVAEDVGQTIAARVEPGIAVSGDGNLLTQMLVNLVENAIRHTPTGSSISLRLAMVAEGPRLTVTDTGPGIPETEREKVFRRFYRLENSRTSSGSGLGLTLVAAVAELHAATVALADNAPGLCVMVAFPK</sequence>
<protein>
    <recommendedName>
        <fullName evidence="3">histidine kinase</fullName>
        <ecNumber evidence="3">2.7.13.3</ecNumber>
    </recommendedName>
</protein>
<keyword evidence="5" id="KW-0808">Transferase</keyword>
<feature type="domain" description="Histidine kinase" evidence="10">
    <location>
        <begin position="27"/>
        <end position="188"/>
    </location>
</feature>
<evidence type="ECO:0000256" key="8">
    <source>
        <dbReference type="ARBA" id="ARBA00022989"/>
    </source>
</evidence>
<evidence type="ECO:0000256" key="4">
    <source>
        <dbReference type="ARBA" id="ARBA00022553"/>
    </source>
</evidence>
<dbReference type="Pfam" id="PF02518">
    <property type="entry name" value="HATPase_c"/>
    <property type="match status" value="1"/>
</dbReference>
<reference evidence="11 12" key="1">
    <citation type="submission" date="2020-05" db="EMBL/GenBank/DDBJ databases">
        <title>Complete closed genome sequence of Defluviicoccus vanus.</title>
        <authorList>
            <person name="Bessarab I."/>
            <person name="Arumugam K."/>
            <person name="Maszenan A.M."/>
            <person name="Seviour R.J."/>
            <person name="Williams R.B."/>
        </authorList>
    </citation>
    <scope>NUCLEOTIDE SEQUENCE [LARGE SCALE GENOMIC DNA]</scope>
    <source>
        <strain evidence="11 12">Ben 114</strain>
    </source>
</reference>
<evidence type="ECO:0000313" key="11">
    <source>
        <dbReference type="EMBL" id="QNT70265.1"/>
    </source>
</evidence>
<evidence type="ECO:0000256" key="1">
    <source>
        <dbReference type="ARBA" id="ARBA00000085"/>
    </source>
</evidence>
<organism evidence="11 12">
    <name type="scientific">Defluviicoccus vanus</name>
    <dbReference type="NCBI Taxonomy" id="111831"/>
    <lineage>
        <taxon>Bacteria</taxon>
        <taxon>Pseudomonadati</taxon>
        <taxon>Pseudomonadota</taxon>
        <taxon>Alphaproteobacteria</taxon>
        <taxon>Rhodospirillales</taxon>
        <taxon>Rhodospirillaceae</taxon>
        <taxon>Defluviicoccus</taxon>
    </lineage>
</organism>
<dbReference type="CDD" id="cd00075">
    <property type="entry name" value="HATPase"/>
    <property type="match status" value="1"/>
</dbReference>
<dbReference type="Gene3D" id="3.30.565.10">
    <property type="entry name" value="Histidine kinase-like ATPase, C-terminal domain"/>
    <property type="match status" value="1"/>
</dbReference>
<evidence type="ECO:0000256" key="6">
    <source>
        <dbReference type="ARBA" id="ARBA00022692"/>
    </source>
</evidence>
<evidence type="ECO:0000256" key="3">
    <source>
        <dbReference type="ARBA" id="ARBA00012438"/>
    </source>
</evidence>
<dbReference type="InterPro" id="IPR003594">
    <property type="entry name" value="HATPase_dom"/>
</dbReference>
<dbReference type="PROSITE" id="PS50109">
    <property type="entry name" value="HIS_KIN"/>
    <property type="match status" value="1"/>
</dbReference>
<evidence type="ECO:0000256" key="7">
    <source>
        <dbReference type="ARBA" id="ARBA00022777"/>
    </source>
</evidence>
<dbReference type="InterPro" id="IPR036890">
    <property type="entry name" value="HATPase_C_sf"/>
</dbReference>
<dbReference type="SMART" id="SM00387">
    <property type="entry name" value="HATPase_c"/>
    <property type="match status" value="1"/>
</dbReference>
<evidence type="ECO:0000256" key="2">
    <source>
        <dbReference type="ARBA" id="ARBA00004370"/>
    </source>
</evidence>
<keyword evidence="12" id="KW-1185">Reference proteome</keyword>
<dbReference type="Proteomes" id="UP000516369">
    <property type="component" value="Chromosome"/>
</dbReference>
<name>A0A7H1N3H9_9PROT</name>
<evidence type="ECO:0000256" key="9">
    <source>
        <dbReference type="ARBA" id="ARBA00023136"/>
    </source>
</evidence>
<keyword evidence="6" id="KW-0812">Transmembrane</keyword>
<dbReference type="PANTHER" id="PTHR45436">
    <property type="entry name" value="SENSOR HISTIDINE KINASE YKOH"/>
    <property type="match status" value="1"/>
</dbReference>
<dbReference type="AlphaFoldDB" id="A0A7H1N3H9"/>
<evidence type="ECO:0000313" key="12">
    <source>
        <dbReference type="Proteomes" id="UP000516369"/>
    </source>
</evidence>
<keyword evidence="9" id="KW-0472">Membrane</keyword>
<dbReference type="PRINTS" id="PR00344">
    <property type="entry name" value="BCTRLSENSOR"/>
</dbReference>
<dbReference type="PANTHER" id="PTHR45436:SF8">
    <property type="entry name" value="HISTIDINE KINASE"/>
    <property type="match status" value="1"/>
</dbReference>
<comment type="subcellular location">
    <subcellularLocation>
        <location evidence="2">Membrane</location>
    </subcellularLocation>
</comment>
<proteinExistence type="predicted"/>
<comment type="catalytic activity">
    <reaction evidence="1">
        <text>ATP + protein L-histidine = ADP + protein N-phospho-L-histidine.</text>
        <dbReference type="EC" id="2.7.13.3"/>
    </reaction>
</comment>
<gene>
    <name evidence="11" type="ORF">HQ394_14170</name>
</gene>
<keyword evidence="4" id="KW-0597">Phosphoprotein</keyword>
<dbReference type="GO" id="GO:0000160">
    <property type="term" value="P:phosphorelay signal transduction system"/>
    <property type="evidence" value="ECO:0007669"/>
    <property type="project" value="TreeGrafter"/>
</dbReference>
<accession>A0A7H1N3H9</accession>
<dbReference type="EMBL" id="CP053923">
    <property type="protein sequence ID" value="QNT70265.1"/>
    <property type="molecule type" value="Genomic_DNA"/>
</dbReference>
<dbReference type="EC" id="2.7.13.3" evidence="3"/>
<dbReference type="GO" id="GO:0004673">
    <property type="term" value="F:protein histidine kinase activity"/>
    <property type="evidence" value="ECO:0007669"/>
    <property type="project" value="UniProtKB-EC"/>
</dbReference>
<keyword evidence="8" id="KW-1133">Transmembrane helix</keyword>
<dbReference type="SUPFAM" id="SSF55874">
    <property type="entry name" value="ATPase domain of HSP90 chaperone/DNA topoisomerase II/histidine kinase"/>
    <property type="match status" value="1"/>
</dbReference>
<dbReference type="InterPro" id="IPR004358">
    <property type="entry name" value="Sig_transdc_His_kin-like_C"/>
</dbReference>
<dbReference type="InterPro" id="IPR050428">
    <property type="entry name" value="TCS_sensor_his_kinase"/>
</dbReference>
<keyword evidence="7 11" id="KW-0418">Kinase</keyword>
<evidence type="ECO:0000256" key="5">
    <source>
        <dbReference type="ARBA" id="ARBA00022679"/>
    </source>
</evidence>
<dbReference type="InterPro" id="IPR005467">
    <property type="entry name" value="His_kinase_dom"/>
</dbReference>